<evidence type="ECO:0000256" key="1">
    <source>
        <dbReference type="SAM" id="MobiDB-lite"/>
    </source>
</evidence>
<proteinExistence type="predicted"/>
<sequence length="144" mass="17358">MVKNDDHRKQYNEFIYHETLRVAVCQMMEEKEKLPTGLQSKMETMFLKKFDFYMRRIKEKAKKHDGKDMMVNVYGQRHGHFNYKQIRTKLLEIKHKLDQRKREEQPASEMDQTEAGMKQLTIEDEEATDVKEEQMADNKEATPR</sequence>
<name>A0A2G8LBN8_STIJA</name>
<feature type="region of interest" description="Disordered" evidence="1">
    <location>
        <begin position="97"/>
        <end position="144"/>
    </location>
</feature>
<keyword evidence="3" id="KW-1185">Reference proteome</keyword>
<dbReference type="OrthoDB" id="47801at2759"/>
<protein>
    <submittedName>
        <fullName evidence="2">Uncharacterized protein</fullName>
    </submittedName>
</protein>
<dbReference type="AlphaFoldDB" id="A0A2G8LBN8"/>
<comment type="caution">
    <text evidence="2">The sequence shown here is derived from an EMBL/GenBank/DDBJ whole genome shotgun (WGS) entry which is preliminary data.</text>
</comment>
<gene>
    <name evidence="2" type="ORF">BSL78_05372</name>
</gene>
<dbReference type="EMBL" id="MRZV01000134">
    <property type="protein sequence ID" value="PIK57688.1"/>
    <property type="molecule type" value="Genomic_DNA"/>
</dbReference>
<accession>A0A2G8LBN8</accession>
<dbReference type="STRING" id="307972.A0A2G8LBN8"/>
<evidence type="ECO:0000313" key="2">
    <source>
        <dbReference type="EMBL" id="PIK57688.1"/>
    </source>
</evidence>
<evidence type="ECO:0000313" key="3">
    <source>
        <dbReference type="Proteomes" id="UP000230750"/>
    </source>
</evidence>
<organism evidence="2 3">
    <name type="scientific">Stichopus japonicus</name>
    <name type="common">Sea cucumber</name>
    <dbReference type="NCBI Taxonomy" id="307972"/>
    <lineage>
        <taxon>Eukaryota</taxon>
        <taxon>Metazoa</taxon>
        <taxon>Echinodermata</taxon>
        <taxon>Eleutherozoa</taxon>
        <taxon>Echinozoa</taxon>
        <taxon>Holothuroidea</taxon>
        <taxon>Aspidochirotacea</taxon>
        <taxon>Aspidochirotida</taxon>
        <taxon>Stichopodidae</taxon>
        <taxon>Apostichopus</taxon>
    </lineage>
</organism>
<feature type="compositionally biased region" description="Basic and acidic residues" evidence="1">
    <location>
        <begin position="128"/>
        <end position="144"/>
    </location>
</feature>
<reference evidence="2 3" key="1">
    <citation type="journal article" date="2017" name="PLoS Biol.">
        <title>The sea cucumber genome provides insights into morphological evolution and visceral regeneration.</title>
        <authorList>
            <person name="Zhang X."/>
            <person name="Sun L."/>
            <person name="Yuan J."/>
            <person name="Sun Y."/>
            <person name="Gao Y."/>
            <person name="Zhang L."/>
            <person name="Li S."/>
            <person name="Dai H."/>
            <person name="Hamel J.F."/>
            <person name="Liu C."/>
            <person name="Yu Y."/>
            <person name="Liu S."/>
            <person name="Lin W."/>
            <person name="Guo K."/>
            <person name="Jin S."/>
            <person name="Xu P."/>
            <person name="Storey K.B."/>
            <person name="Huan P."/>
            <person name="Zhang T."/>
            <person name="Zhou Y."/>
            <person name="Zhang J."/>
            <person name="Lin C."/>
            <person name="Li X."/>
            <person name="Xing L."/>
            <person name="Huo D."/>
            <person name="Sun M."/>
            <person name="Wang L."/>
            <person name="Mercier A."/>
            <person name="Li F."/>
            <person name="Yang H."/>
            <person name="Xiang J."/>
        </authorList>
    </citation>
    <scope>NUCLEOTIDE SEQUENCE [LARGE SCALE GENOMIC DNA]</scope>
    <source>
        <strain evidence="2">Shaxun</strain>
        <tissue evidence="2">Muscle</tissue>
    </source>
</reference>
<dbReference type="Proteomes" id="UP000230750">
    <property type="component" value="Unassembled WGS sequence"/>
</dbReference>